<gene>
    <name evidence="2" type="ORF">FPE01S_03_04430</name>
</gene>
<comment type="caution">
    <text evidence="2">The sequence shown here is derived from an EMBL/GenBank/DDBJ whole genome shotgun (WGS) entry which is preliminary data.</text>
</comment>
<evidence type="ECO:0000313" key="3">
    <source>
        <dbReference type="Proteomes" id="UP000033121"/>
    </source>
</evidence>
<feature type="domain" description="DinB-like" evidence="1">
    <location>
        <begin position="29"/>
        <end position="164"/>
    </location>
</feature>
<dbReference type="Proteomes" id="UP000033121">
    <property type="component" value="Unassembled WGS sequence"/>
</dbReference>
<keyword evidence="3" id="KW-1185">Reference proteome</keyword>
<protein>
    <recommendedName>
        <fullName evidence="1">DinB-like domain-containing protein</fullName>
    </recommendedName>
</protein>
<dbReference type="Gene3D" id="1.20.120.450">
    <property type="entry name" value="dinb family like domain"/>
    <property type="match status" value="1"/>
</dbReference>
<organism evidence="2 3">
    <name type="scientific">Flavihumibacter petaseus NBRC 106054</name>
    <dbReference type="NCBI Taxonomy" id="1220578"/>
    <lineage>
        <taxon>Bacteria</taxon>
        <taxon>Pseudomonadati</taxon>
        <taxon>Bacteroidota</taxon>
        <taxon>Chitinophagia</taxon>
        <taxon>Chitinophagales</taxon>
        <taxon>Chitinophagaceae</taxon>
        <taxon>Flavihumibacter</taxon>
    </lineage>
</organism>
<dbReference type="OrthoDB" id="9793216at2"/>
<dbReference type="InterPro" id="IPR024775">
    <property type="entry name" value="DinB-like"/>
</dbReference>
<dbReference type="AlphaFoldDB" id="A0A0E9N4Y0"/>
<dbReference type="RefSeq" id="WP_046370339.1">
    <property type="nucleotide sequence ID" value="NZ_BBWV01000003.1"/>
</dbReference>
<accession>A0A0E9N4Y0</accession>
<sequence length="169" mass="19553">MKNNYHLVYGDFYANYIKLAESDDLLKTLKKNTRKFRAFMEEIPASKIDYAYAEGKWTIKQLLQHIIDAERVFSYRALRIGRFDTTPLAGFDENSWAEKADTTARGWKEMIKEFMRLRKSNIQMVGSFTKEALAAEGTASDNPMSTAALCFILAGHVQHHMNIIKERYL</sequence>
<dbReference type="STRING" id="1220578.FPE01S_03_04430"/>
<evidence type="ECO:0000259" key="1">
    <source>
        <dbReference type="Pfam" id="PF12867"/>
    </source>
</evidence>
<name>A0A0E9N4Y0_9BACT</name>
<dbReference type="EMBL" id="BBWV01000003">
    <property type="protein sequence ID" value="GAO44405.1"/>
    <property type="molecule type" value="Genomic_DNA"/>
</dbReference>
<proteinExistence type="predicted"/>
<dbReference type="Pfam" id="PF12867">
    <property type="entry name" value="DinB_2"/>
    <property type="match status" value="1"/>
</dbReference>
<dbReference type="SUPFAM" id="SSF109854">
    <property type="entry name" value="DinB/YfiT-like putative metalloenzymes"/>
    <property type="match status" value="1"/>
</dbReference>
<dbReference type="InterPro" id="IPR034660">
    <property type="entry name" value="DinB/YfiT-like"/>
</dbReference>
<evidence type="ECO:0000313" key="2">
    <source>
        <dbReference type="EMBL" id="GAO44405.1"/>
    </source>
</evidence>
<reference evidence="2 3" key="1">
    <citation type="submission" date="2015-04" db="EMBL/GenBank/DDBJ databases">
        <title>Whole genome shotgun sequence of Flavihumibacter petaseus NBRC 106054.</title>
        <authorList>
            <person name="Miyazawa S."/>
            <person name="Hosoyama A."/>
            <person name="Hashimoto M."/>
            <person name="Noguchi M."/>
            <person name="Tsuchikane K."/>
            <person name="Ohji S."/>
            <person name="Yamazoe A."/>
            <person name="Ichikawa N."/>
            <person name="Kimura A."/>
            <person name="Fujita N."/>
        </authorList>
    </citation>
    <scope>NUCLEOTIDE SEQUENCE [LARGE SCALE GENOMIC DNA]</scope>
    <source>
        <strain evidence="2 3">NBRC 106054</strain>
    </source>
</reference>